<comment type="caution">
    <text evidence="2">The sequence shown here is derived from an EMBL/GenBank/DDBJ whole genome shotgun (WGS) entry which is preliminary data.</text>
</comment>
<dbReference type="AlphaFoldDB" id="Q4MZP6"/>
<organism evidence="2 3">
    <name type="scientific">Theileria parva</name>
    <name type="common">East coast fever infection agent</name>
    <dbReference type="NCBI Taxonomy" id="5875"/>
    <lineage>
        <taxon>Eukaryota</taxon>
        <taxon>Sar</taxon>
        <taxon>Alveolata</taxon>
        <taxon>Apicomplexa</taxon>
        <taxon>Aconoidasida</taxon>
        <taxon>Piroplasmida</taxon>
        <taxon>Theileriidae</taxon>
        <taxon>Theileria</taxon>
    </lineage>
</organism>
<dbReference type="VEuPathDB" id="PiroplasmaDB:TpMuguga_03g00471"/>
<keyword evidence="3" id="KW-1185">Reference proteome</keyword>
<dbReference type="InParanoid" id="Q4MZP6"/>
<dbReference type="KEGG" id="tpv:TP03_0471"/>
<name>Q4MZP6_THEPA</name>
<feature type="compositionally biased region" description="Low complexity" evidence="1">
    <location>
        <begin position="41"/>
        <end position="60"/>
    </location>
</feature>
<proteinExistence type="predicted"/>
<feature type="region of interest" description="Disordered" evidence="1">
    <location>
        <begin position="33"/>
        <end position="66"/>
    </location>
</feature>
<accession>Q4MZP6</accession>
<protein>
    <submittedName>
        <fullName evidence="2">Uncharacterized protein</fullName>
    </submittedName>
</protein>
<evidence type="ECO:0000313" key="2">
    <source>
        <dbReference type="EMBL" id="EAN31215.1"/>
    </source>
</evidence>
<sequence length="538" mass="62868">MATIPDVNFNSDLGTQDSILTVFSNTEKVESCESDHESVASDDSTSISNSIESKLSISEESQTDQQVTNAPVTTVIFTRVDERELKTQLNSFYLHLLKNNYNKPFLPGDPSFHPVNDPIYGTQNPSITGNLLYLYECIIRKRVELMIDKGKERTLSFEDKLLLTHQVKRAPEHLICERGKDLLIKLINNPMSSIEFEESSDVLRKHIYHFIVHYLNEKLITEFVFFGRLISEEEHLEIQKKIYVLIEVTIVKNFRTYIEDKYEKHFSGVKYADIHEHIKNRLNEMYSVDLEQENNTDGQSMHNRITSKIPTSKKPQTTHSVINTPVTPIDYSPEEQELSAQLESVYHLVFTKFYNQALIKNPFLFSAYLDDFLCDIRDLVPKLILEDDEEYTECSAIWVVHNITKNLLNAEDKKRYVDELKNTPEHLIDQEEKDLIIKNYAECLLKSEPQLYRAEIEKLLLKIKAHIDDITINYLSERILGFSREFMNEFKVGKEFEFFNNLITQKENFNVEDKIYYTILEIMEKKVLGSDEDIKILR</sequence>
<dbReference type="Proteomes" id="UP000001949">
    <property type="component" value="Unassembled WGS sequence"/>
</dbReference>
<gene>
    <name evidence="2" type="ordered locus">TP03_0471</name>
</gene>
<reference evidence="2 3" key="1">
    <citation type="journal article" date="2005" name="Science">
        <title>Genome sequence of Theileria parva, a bovine pathogen that transforms lymphocytes.</title>
        <authorList>
            <person name="Gardner M.J."/>
            <person name="Bishop R."/>
            <person name="Shah T."/>
            <person name="de Villiers E.P."/>
            <person name="Carlton J.M."/>
            <person name="Hall N."/>
            <person name="Ren Q."/>
            <person name="Paulsen I.T."/>
            <person name="Pain A."/>
            <person name="Berriman M."/>
            <person name="Wilson R.J.M."/>
            <person name="Sato S."/>
            <person name="Ralph S.A."/>
            <person name="Mann D.J."/>
            <person name="Xiong Z."/>
            <person name="Shallom S.J."/>
            <person name="Weidman J."/>
            <person name="Jiang L."/>
            <person name="Lynn J."/>
            <person name="Weaver B."/>
            <person name="Shoaibi A."/>
            <person name="Domingo A.R."/>
            <person name="Wasawo D."/>
            <person name="Crabtree J."/>
            <person name="Wortman J.R."/>
            <person name="Haas B."/>
            <person name="Angiuoli S.V."/>
            <person name="Creasy T.H."/>
            <person name="Lu C."/>
            <person name="Suh B."/>
            <person name="Silva J.C."/>
            <person name="Utterback T.R."/>
            <person name="Feldblyum T.V."/>
            <person name="Pertea M."/>
            <person name="Allen J."/>
            <person name="Nierman W.C."/>
            <person name="Taracha E.L.N."/>
            <person name="Salzberg S.L."/>
            <person name="White O.R."/>
            <person name="Fitzhugh H.A."/>
            <person name="Morzaria S."/>
            <person name="Venter J.C."/>
            <person name="Fraser C.M."/>
            <person name="Nene V."/>
        </authorList>
    </citation>
    <scope>NUCLEOTIDE SEQUENCE [LARGE SCALE GENOMIC DNA]</scope>
    <source>
        <strain evidence="2 3">Muguga</strain>
    </source>
</reference>
<dbReference type="EMBL" id="AAGK01000005">
    <property type="protein sequence ID" value="EAN31215.1"/>
    <property type="molecule type" value="Genomic_DNA"/>
</dbReference>
<evidence type="ECO:0000256" key="1">
    <source>
        <dbReference type="SAM" id="MobiDB-lite"/>
    </source>
</evidence>
<evidence type="ECO:0000313" key="3">
    <source>
        <dbReference type="Proteomes" id="UP000001949"/>
    </source>
</evidence>